<accession>A0ABQ4B767</accession>
<feature type="transmembrane region" description="Helical" evidence="2">
    <location>
        <begin position="85"/>
        <end position="106"/>
    </location>
</feature>
<keyword evidence="2" id="KW-0812">Transmembrane</keyword>
<keyword evidence="2" id="KW-1133">Transmembrane helix</keyword>
<dbReference type="Proteomes" id="UP000624709">
    <property type="component" value="Unassembled WGS sequence"/>
</dbReference>
<keyword evidence="4" id="KW-1185">Reference proteome</keyword>
<feature type="transmembrane region" description="Helical" evidence="2">
    <location>
        <begin position="341"/>
        <end position="359"/>
    </location>
</feature>
<feature type="transmembrane region" description="Helical" evidence="2">
    <location>
        <begin position="201"/>
        <end position="224"/>
    </location>
</feature>
<evidence type="ECO:0000256" key="2">
    <source>
        <dbReference type="SAM" id="Phobius"/>
    </source>
</evidence>
<reference evidence="3 4" key="1">
    <citation type="submission" date="2021-01" db="EMBL/GenBank/DDBJ databases">
        <title>Whole genome shotgun sequence of Actinoplanes palleronii NBRC 14916.</title>
        <authorList>
            <person name="Komaki H."/>
            <person name="Tamura T."/>
        </authorList>
    </citation>
    <scope>NUCLEOTIDE SEQUENCE [LARGE SCALE GENOMIC DNA]</scope>
    <source>
        <strain evidence="3 4">NBRC 14916</strain>
    </source>
</reference>
<protein>
    <submittedName>
        <fullName evidence="3">Transporter</fullName>
    </submittedName>
</protein>
<name>A0ABQ4B767_9ACTN</name>
<dbReference type="EMBL" id="BOMS01000035">
    <property type="protein sequence ID" value="GIE66511.1"/>
    <property type="molecule type" value="Genomic_DNA"/>
</dbReference>
<evidence type="ECO:0000313" key="3">
    <source>
        <dbReference type="EMBL" id="GIE66511.1"/>
    </source>
</evidence>
<feature type="transmembrane region" description="Helical" evidence="2">
    <location>
        <begin position="515"/>
        <end position="536"/>
    </location>
</feature>
<feature type="transmembrane region" description="Helical" evidence="2">
    <location>
        <begin position="260"/>
        <end position="280"/>
    </location>
</feature>
<comment type="caution">
    <text evidence="3">The sequence shown here is derived from an EMBL/GenBank/DDBJ whole genome shotgun (WGS) entry which is preliminary data.</text>
</comment>
<gene>
    <name evidence="3" type="ORF">Apa02nite_026190</name>
</gene>
<proteinExistence type="predicted"/>
<sequence>MRPRRGRRQPPPGPRLAPARSTRQGLGVWPFVKLKLRITANGLRGRPARVTLFVVGAFAATVLAVLGYAGFALPGLLGDERAAGMLLPFGGALLVLGWLFLPLLFFGVDESLDPARFALLPLRRRTLIAGLGVAALAGLPALATLTATAGMVDTAARLGGPLAGLAEALGVTAGLLLCVTLSRAVTSAFATALRSRRARDLATIMLAVVAASVGPLQLLLLGLLNRADWDNVAAIATVAGWTPLGAPYSMGLDVVAGRAWAVPIKLVIVLAAVGGLVWWWSRTLEQAMAGTATSGGRGPAARADGRGPVDQLMFRWWPRTRFGALVARETRYWWRENRRRAGLVALTMAGLFLPLTSALGPVTGMAGGMAFLVGAIAPVALSNQFGYDGSAYATNLSIGIPGRLEIHSRAAAHALFTVPLLVLVAVLAGAISGQPARIPAHLGTLFAVYGTGLALMLPISVRAAYALPESTGPFAVTSGGGLAKGLPSLAGMIGGLLGALPVVLAGYLLGTAWTWAGLPIGLGYGAAAYLVGSGIAGDLLDRRMPEVLAAVTPR</sequence>
<feature type="transmembrane region" description="Helical" evidence="2">
    <location>
        <begin position="50"/>
        <end position="73"/>
    </location>
</feature>
<organism evidence="3 4">
    <name type="scientific">Actinoplanes palleronii</name>
    <dbReference type="NCBI Taxonomy" id="113570"/>
    <lineage>
        <taxon>Bacteria</taxon>
        <taxon>Bacillati</taxon>
        <taxon>Actinomycetota</taxon>
        <taxon>Actinomycetes</taxon>
        <taxon>Micromonosporales</taxon>
        <taxon>Micromonosporaceae</taxon>
        <taxon>Actinoplanes</taxon>
    </lineage>
</organism>
<feature type="transmembrane region" description="Helical" evidence="2">
    <location>
        <begin position="127"/>
        <end position="148"/>
    </location>
</feature>
<feature type="transmembrane region" description="Helical" evidence="2">
    <location>
        <begin position="410"/>
        <end position="431"/>
    </location>
</feature>
<feature type="transmembrane region" description="Helical" evidence="2">
    <location>
        <begin position="168"/>
        <end position="189"/>
    </location>
</feature>
<dbReference type="RefSeq" id="WP_239164286.1">
    <property type="nucleotide sequence ID" value="NZ_BAAATY010000007.1"/>
</dbReference>
<feature type="transmembrane region" description="Helical" evidence="2">
    <location>
        <begin position="443"/>
        <end position="465"/>
    </location>
</feature>
<feature type="transmembrane region" description="Helical" evidence="2">
    <location>
        <begin position="486"/>
        <end position="509"/>
    </location>
</feature>
<evidence type="ECO:0000313" key="4">
    <source>
        <dbReference type="Proteomes" id="UP000624709"/>
    </source>
</evidence>
<evidence type="ECO:0000256" key="1">
    <source>
        <dbReference type="SAM" id="MobiDB-lite"/>
    </source>
</evidence>
<keyword evidence="2" id="KW-0472">Membrane</keyword>
<feature type="region of interest" description="Disordered" evidence="1">
    <location>
        <begin position="1"/>
        <end position="22"/>
    </location>
</feature>